<accession>A0A6J4T5E3</accession>
<feature type="compositionally biased region" description="Basic and acidic residues" evidence="1">
    <location>
        <begin position="101"/>
        <end position="120"/>
    </location>
</feature>
<gene>
    <name evidence="2" type="ORF">AVDCRST_MAG91-1811</name>
</gene>
<evidence type="ECO:0000313" key="2">
    <source>
        <dbReference type="EMBL" id="CAA9514273.1"/>
    </source>
</evidence>
<protein>
    <submittedName>
        <fullName evidence="2">Uncharacterized protein</fullName>
    </submittedName>
</protein>
<evidence type="ECO:0000256" key="1">
    <source>
        <dbReference type="SAM" id="MobiDB-lite"/>
    </source>
</evidence>
<feature type="region of interest" description="Disordered" evidence="1">
    <location>
        <begin position="149"/>
        <end position="201"/>
    </location>
</feature>
<reference evidence="2" key="1">
    <citation type="submission" date="2020-02" db="EMBL/GenBank/DDBJ databases">
        <authorList>
            <person name="Meier V. D."/>
        </authorList>
    </citation>
    <scope>NUCLEOTIDE SEQUENCE</scope>
    <source>
        <strain evidence="2">AVDCRST_MAG91</strain>
    </source>
</reference>
<organism evidence="2">
    <name type="scientific">uncultured Sphingomonadaceae bacterium</name>
    <dbReference type="NCBI Taxonomy" id="169976"/>
    <lineage>
        <taxon>Bacteria</taxon>
        <taxon>Pseudomonadati</taxon>
        <taxon>Pseudomonadota</taxon>
        <taxon>Alphaproteobacteria</taxon>
        <taxon>Sphingomonadales</taxon>
        <taxon>Sphingomonadaceae</taxon>
        <taxon>environmental samples</taxon>
    </lineage>
</organism>
<dbReference type="EMBL" id="CADCVX010000340">
    <property type="protein sequence ID" value="CAA9514273.1"/>
    <property type="molecule type" value="Genomic_DNA"/>
</dbReference>
<feature type="region of interest" description="Disordered" evidence="1">
    <location>
        <begin position="89"/>
        <end position="120"/>
    </location>
</feature>
<proteinExistence type="predicted"/>
<dbReference type="AlphaFoldDB" id="A0A6J4T5E3"/>
<name>A0A6J4T5E3_9SPHN</name>
<sequence length="201" mass="22185">MRDFERLVLRGEDRARIGHARIEPGLVKFVAKIVMRFDVAASAARRVAAKAVERAVRQSPKAFRARDLAERPAVAHEEVEQRHRVGARPFARGPGAVPADRAGRDEPHERAPAVQVDDRHWSRRAAADQQLGPVGQRRVDAAFDEPAIDGREYRREGAAHEARSQPSRRTVGHAEFRAGLAGPHIHGGGLAAGRRLWPARA</sequence>
<feature type="compositionally biased region" description="Basic and acidic residues" evidence="1">
    <location>
        <begin position="149"/>
        <end position="163"/>
    </location>
</feature>